<keyword evidence="5" id="KW-0479">Metal-binding</keyword>
<dbReference type="InterPro" id="IPR049734">
    <property type="entry name" value="NudC-like_C"/>
</dbReference>
<dbReference type="InterPro" id="IPR020084">
    <property type="entry name" value="NUDIX_hydrolase_CS"/>
</dbReference>
<dbReference type="InterPro" id="IPR020476">
    <property type="entry name" value="Nudix_hydrolase"/>
</dbReference>
<comment type="similarity">
    <text evidence="3">Belongs to the Nudix hydrolase family. NudC subfamily.</text>
</comment>
<dbReference type="Gene3D" id="3.90.79.20">
    <property type="match status" value="1"/>
</dbReference>
<reference evidence="12" key="1">
    <citation type="journal article" date="2020" name="mSystems">
        <title>Genome- and Community-Level Interaction Insights into Carbon Utilization and Element Cycling Functions of Hydrothermarchaeota in Hydrothermal Sediment.</title>
        <authorList>
            <person name="Zhou Z."/>
            <person name="Liu Y."/>
            <person name="Xu W."/>
            <person name="Pan J."/>
            <person name="Luo Z.H."/>
            <person name="Li M."/>
        </authorList>
    </citation>
    <scope>NUCLEOTIDE SEQUENCE [LARGE SCALE GENOMIC DNA]</scope>
    <source>
        <strain evidence="12">SpSt-1220</strain>
    </source>
</reference>
<dbReference type="Gene3D" id="3.90.79.10">
    <property type="entry name" value="Nucleoside Triphosphate Pyrophosphohydrolase"/>
    <property type="match status" value="1"/>
</dbReference>
<comment type="cofactor">
    <cofactor evidence="2">
        <name>Zn(2+)</name>
        <dbReference type="ChEBI" id="CHEBI:29105"/>
    </cofactor>
</comment>
<dbReference type="InterPro" id="IPR015797">
    <property type="entry name" value="NUDIX_hydrolase-like_dom_sf"/>
</dbReference>
<dbReference type="EC" id="3.6.1.22" evidence="4"/>
<dbReference type="Pfam" id="PF00293">
    <property type="entry name" value="NUDIX"/>
    <property type="match status" value="1"/>
</dbReference>
<evidence type="ECO:0000256" key="5">
    <source>
        <dbReference type="ARBA" id="ARBA00022723"/>
    </source>
</evidence>
<organism evidence="12">
    <name type="scientific">Geoalkalibacter subterraneus</name>
    <dbReference type="NCBI Taxonomy" id="483547"/>
    <lineage>
        <taxon>Bacteria</taxon>
        <taxon>Pseudomonadati</taxon>
        <taxon>Thermodesulfobacteriota</taxon>
        <taxon>Desulfuromonadia</taxon>
        <taxon>Desulfuromonadales</taxon>
        <taxon>Geoalkalibacteraceae</taxon>
        <taxon>Geoalkalibacter</taxon>
    </lineage>
</organism>
<accession>A0A831LSZ2</accession>
<keyword evidence="7" id="KW-0460">Magnesium</keyword>
<dbReference type="EMBL" id="DSDO01000165">
    <property type="protein sequence ID" value="HDR46540.1"/>
    <property type="molecule type" value="Genomic_DNA"/>
</dbReference>
<evidence type="ECO:0000256" key="8">
    <source>
        <dbReference type="ARBA" id="ARBA00023027"/>
    </source>
</evidence>
<evidence type="ECO:0000256" key="6">
    <source>
        <dbReference type="ARBA" id="ARBA00022801"/>
    </source>
</evidence>
<dbReference type="GO" id="GO:0035529">
    <property type="term" value="F:NADH pyrophosphatase activity"/>
    <property type="evidence" value="ECO:0007669"/>
    <property type="project" value="TreeGrafter"/>
</dbReference>
<dbReference type="PROSITE" id="PS00893">
    <property type="entry name" value="NUDIX_BOX"/>
    <property type="match status" value="1"/>
</dbReference>
<gene>
    <name evidence="12" type="ORF">ENN94_02450</name>
</gene>
<dbReference type="Proteomes" id="UP000886162">
    <property type="component" value="Unassembled WGS sequence"/>
</dbReference>
<dbReference type="Pfam" id="PF09297">
    <property type="entry name" value="Zn_ribbon_NUD"/>
    <property type="match status" value="1"/>
</dbReference>
<evidence type="ECO:0000256" key="4">
    <source>
        <dbReference type="ARBA" id="ARBA00012381"/>
    </source>
</evidence>
<evidence type="ECO:0000313" key="12">
    <source>
        <dbReference type="EMBL" id="HDR46540.1"/>
    </source>
</evidence>
<dbReference type="PROSITE" id="PS51462">
    <property type="entry name" value="NUDIX"/>
    <property type="match status" value="1"/>
</dbReference>
<keyword evidence="6 10" id="KW-0378">Hydrolase</keyword>
<name>A0A831LSZ2_9BACT</name>
<protein>
    <recommendedName>
        <fullName evidence="4">NAD(+) diphosphatase</fullName>
        <ecNumber evidence="4">3.6.1.22</ecNumber>
    </recommendedName>
</protein>
<dbReference type="InterPro" id="IPR015375">
    <property type="entry name" value="NADH_PPase-like_N"/>
</dbReference>
<evidence type="ECO:0000256" key="3">
    <source>
        <dbReference type="ARBA" id="ARBA00009595"/>
    </source>
</evidence>
<dbReference type="InterPro" id="IPR000086">
    <property type="entry name" value="NUDIX_hydrolase_dom"/>
</dbReference>
<evidence type="ECO:0000256" key="9">
    <source>
        <dbReference type="ARBA" id="ARBA00023679"/>
    </source>
</evidence>
<evidence type="ECO:0000256" key="2">
    <source>
        <dbReference type="ARBA" id="ARBA00001947"/>
    </source>
</evidence>
<keyword evidence="8" id="KW-0520">NAD</keyword>
<dbReference type="InterPro" id="IPR050241">
    <property type="entry name" value="NAD-cap_RNA_hydrolase_NudC"/>
</dbReference>
<dbReference type="GO" id="GO:0046872">
    <property type="term" value="F:metal ion binding"/>
    <property type="evidence" value="ECO:0007669"/>
    <property type="project" value="UniProtKB-KW"/>
</dbReference>
<dbReference type="SUPFAM" id="SSF55811">
    <property type="entry name" value="Nudix"/>
    <property type="match status" value="2"/>
</dbReference>
<comment type="cofactor">
    <cofactor evidence="1">
        <name>Mg(2+)</name>
        <dbReference type="ChEBI" id="CHEBI:18420"/>
    </cofactor>
</comment>
<evidence type="ECO:0000256" key="1">
    <source>
        <dbReference type="ARBA" id="ARBA00001946"/>
    </source>
</evidence>
<dbReference type="PANTHER" id="PTHR42904:SF6">
    <property type="entry name" value="NAD-CAPPED RNA HYDROLASE NUDT12"/>
    <property type="match status" value="1"/>
</dbReference>
<comment type="caution">
    <text evidence="12">The sequence shown here is derived from an EMBL/GenBank/DDBJ whole genome shotgun (WGS) entry which is preliminary data.</text>
</comment>
<dbReference type="PRINTS" id="PR00502">
    <property type="entry name" value="NUDIXFAMILY"/>
</dbReference>
<dbReference type="GO" id="GO:0005829">
    <property type="term" value="C:cytosol"/>
    <property type="evidence" value="ECO:0007669"/>
    <property type="project" value="TreeGrafter"/>
</dbReference>
<dbReference type="InterPro" id="IPR015376">
    <property type="entry name" value="Znr_NADH_PPase"/>
</dbReference>
<evidence type="ECO:0000256" key="7">
    <source>
        <dbReference type="ARBA" id="ARBA00022842"/>
    </source>
</evidence>
<comment type="catalytic activity">
    <reaction evidence="9">
        <text>a 5'-end NAD(+)-phospho-ribonucleoside in mRNA + H2O = a 5'-end phospho-adenosine-phospho-ribonucleoside in mRNA + beta-nicotinamide D-ribonucleotide + 2 H(+)</text>
        <dbReference type="Rhea" id="RHEA:60876"/>
        <dbReference type="Rhea" id="RHEA-COMP:15698"/>
        <dbReference type="Rhea" id="RHEA-COMP:15719"/>
        <dbReference type="ChEBI" id="CHEBI:14649"/>
        <dbReference type="ChEBI" id="CHEBI:15377"/>
        <dbReference type="ChEBI" id="CHEBI:15378"/>
        <dbReference type="ChEBI" id="CHEBI:144029"/>
        <dbReference type="ChEBI" id="CHEBI:144051"/>
    </reaction>
    <physiologicalReaction direction="left-to-right" evidence="9">
        <dbReference type="Rhea" id="RHEA:60877"/>
    </physiologicalReaction>
</comment>
<proteinExistence type="inferred from homology"/>
<dbReference type="GO" id="GO:0006742">
    <property type="term" value="P:NADP+ catabolic process"/>
    <property type="evidence" value="ECO:0007669"/>
    <property type="project" value="TreeGrafter"/>
</dbReference>
<evidence type="ECO:0000256" key="10">
    <source>
        <dbReference type="RuleBase" id="RU003476"/>
    </source>
</evidence>
<dbReference type="CDD" id="cd03429">
    <property type="entry name" value="NUDIX_NADH_pyrophosphatase_Nudt13"/>
    <property type="match status" value="1"/>
</dbReference>
<feature type="domain" description="Nudix hydrolase" evidence="11">
    <location>
        <begin position="162"/>
        <end position="285"/>
    </location>
</feature>
<dbReference type="GO" id="GO:0019677">
    <property type="term" value="P:NAD+ catabolic process"/>
    <property type="evidence" value="ECO:0007669"/>
    <property type="project" value="TreeGrafter"/>
</dbReference>
<dbReference type="PANTHER" id="PTHR42904">
    <property type="entry name" value="NUDIX HYDROLASE, NUDC SUBFAMILY"/>
    <property type="match status" value="1"/>
</dbReference>
<evidence type="ECO:0000259" key="11">
    <source>
        <dbReference type="PROSITE" id="PS51462"/>
    </source>
</evidence>
<dbReference type="Pfam" id="PF09296">
    <property type="entry name" value="NUDIX-like"/>
    <property type="match status" value="1"/>
</dbReference>
<dbReference type="AlphaFoldDB" id="A0A831LSZ2"/>
<sequence length="303" mass="33495">MTPLPDFFESPLHLPFNSTSMDGFTLLPPDLETPGADGWWLAIRSNALLLSERDSVIDLPFGPCPADTSDSHPIFIGTWQGKPVRVMSMNQGGDVPSGFFFESLLSANPRMQPSHLSLGGLAGQLLHWEANSRFCSRCGAALQRLPGEWGKKCEGCFALHFPHIHPCVIVAVRRPGEILLTRKREWAPNRYSLVAGFLDPGECLEEAVAREVMEETGIAVKNIRYVGSQCWPFPSQVMTGFTADYAGGEVVVEEKELEDARWFPLDALPDLPPKRSIARYLIDEAGTRDEGRGNLKSKAIRGF</sequence>
<dbReference type="NCBIfam" id="NF001299">
    <property type="entry name" value="PRK00241.1"/>
    <property type="match status" value="1"/>
</dbReference>